<reference evidence="3 4" key="1">
    <citation type="submission" date="2015-01" db="EMBL/GenBank/DDBJ databases">
        <title>The Genome Sequence of Rhinocladiella mackenzie CBS 650.93.</title>
        <authorList>
            <consortium name="The Broad Institute Genomics Platform"/>
            <person name="Cuomo C."/>
            <person name="de Hoog S."/>
            <person name="Gorbushina A."/>
            <person name="Stielow B."/>
            <person name="Teixiera M."/>
            <person name="Abouelleil A."/>
            <person name="Chapman S.B."/>
            <person name="Priest M."/>
            <person name="Young S.K."/>
            <person name="Wortman J."/>
            <person name="Nusbaum C."/>
            <person name="Birren B."/>
        </authorList>
    </citation>
    <scope>NUCLEOTIDE SEQUENCE [LARGE SCALE GENOMIC DNA]</scope>
    <source>
        <strain evidence="3 4">CBS 650.93</strain>
    </source>
</reference>
<dbReference type="Proteomes" id="UP000053617">
    <property type="component" value="Unassembled WGS sequence"/>
</dbReference>
<proteinExistence type="predicted"/>
<feature type="domain" description="HNH nuclease" evidence="2">
    <location>
        <begin position="312"/>
        <end position="377"/>
    </location>
</feature>
<sequence>MSETSLSVHSGPPHSEDPRTPPPAHRCDSPPPFVDHGQGAVNLPGFRTEARYNTLLQAIYGLDAMDRKDKSVVIVGFFSPKALKDNHPDTKQYIIASESSQLVVKSMLETQDLSRKVIQLAKDFKQDSPDRVKHIDKYLRTIITLHHMLSLEALKVHQVLYEIQEKRAEMDRIELTDVRPEIRESIRTGKKRKASSTFPSGNFIEFNEDDLEMLQDKYNSHSRLMEHAETWRNEILNAVTDGAPLNAIAMMFSLDTVASCLGAAGIAETGNARADLRKQSIAYYDAKYKREDREEQEEEEEDTENRHCLLWCPVTKRWWPREVIKNAHIIPANTPEGTIRYCFGELNAKAMLNSSRNFILLHARIEEAFDRGQISIVPVSDAAEETSQQPSEFRIFFIDRSLVLRRKAAVVSSKNEILFWGDLARDPQLKFQNNNRPGHRNLFWHCLTSLAKAKSRAHIGLTAALTEFERKEVWNKPGKWIEKGMLRDMAHQHMMPQIYREDATFVDDGTLEKMEKDIAITALFRLSSPRVQSDLDVEESNLEALTHPNFAPEEYFSPQALLPLSPGTEGFLAIPVPSPTPRWERARFEGPESPTPGARLFDTFRGQASRAFVTTTHGASKTYNRVSKLSLRLRKD</sequence>
<feature type="region of interest" description="Disordered" evidence="1">
    <location>
        <begin position="1"/>
        <end position="40"/>
    </location>
</feature>
<organism evidence="3 4">
    <name type="scientific">Rhinocladiella mackenziei CBS 650.93</name>
    <dbReference type="NCBI Taxonomy" id="1442369"/>
    <lineage>
        <taxon>Eukaryota</taxon>
        <taxon>Fungi</taxon>
        <taxon>Dikarya</taxon>
        <taxon>Ascomycota</taxon>
        <taxon>Pezizomycotina</taxon>
        <taxon>Eurotiomycetes</taxon>
        <taxon>Chaetothyriomycetidae</taxon>
        <taxon>Chaetothyriales</taxon>
        <taxon>Herpotrichiellaceae</taxon>
        <taxon>Rhinocladiella</taxon>
    </lineage>
</organism>
<dbReference type="HOGENOM" id="CLU_430291_0_0_1"/>
<gene>
    <name evidence="3" type="ORF">Z518_01829</name>
</gene>
<dbReference type="OrthoDB" id="5386595at2759"/>
<accession>A0A0D2IVF3</accession>
<evidence type="ECO:0000313" key="4">
    <source>
        <dbReference type="Proteomes" id="UP000053617"/>
    </source>
</evidence>
<dbReference type="RefSeq" id="XP_013274312.1">
    <property type="nucleotide sequence ID" value="XM_013418858.1"/>
</dbReference>
<protein>
    <recommendedName>
        <fullName evidence="2">HNH nuclease domain-containing protein</fullName>
    </recommendedName>
</protein>
<dbReference type="EMBL" id="KN847476">
    <property type="protein sequence ID" value="KIX07176.1"/>
    <property type="molecule type" value="Genomic_DNA"/>
</dbReference>
<name>A0A0D2IVF3_9EURO</name>
<dbReference type="Pfam" id="PF13391">
    <property type="entry name" value="HNH_2"/>
    <property type="match status" value="1"/>
</dbReference>
<keyword evidence="4" id="KW-1185">Reference proteome</keyword>
<evidence type="ECO:0000313" key="3">
    <source>
        <dbReference type="EMBL" id="KIX07176.1"/>
    </source>
</evidence>
<dbReference type="VEuPathDB" id="FungiDB:Z518_01829"/>
<feature type="compositionally biased region" description="Pro residues" evidence="1">
    <location>
        <begin position="20"/>
        <end position="33"/>
    </location>
</feature>
<dbReference type="AlphaFoldDB" id="A0A0D2IVF3"/>
<dbReference type="STRING" id="1442369.A0A0D2IVF3"/>
<dbReference type="InterPro" id="IPR003615">
    <property type="entry name" value="HNH_nuc"/>
</dbReference>
<dbReference type="GeneID" id="25289900"/>
<evidence type="ECO:0000256" key="1">
    <source>
        <dbReference type="SAM" id="MobiDB-lite"/>
    </source>
</evidence>
<evidence type="ECO:0000259" key="2">
    <source>
        <dbReference type="Pfam" id="PF13391"/>
    </source>
</evidence>